<dbReference type="GO" id="GO:0106430">
    <property type="term" value="F:dihydroorotate dehydrogenase (quinone) activity"/>
    <property type="evidence" value="ECO:0007669"/>
    <property type="project" value="UniProtKB-EC"/>
</dbReference>
<feature type="binding site" evidence="11">
    <location>
        <position position="182"/>
    </location>
    <ligand>
        <name>substrate</name>
    </ligand>
</feature>
<comment type="function">
    <text evidence="1 11">Catalyzes the conversion of dihydroorotate to orotate with quinone as electron acceptor.</text>
</comment>
<dbReference type="Proteomes" id="UP000624703">
    <property type="component" value="Unassembled WGS sequence"/>
</dbReference>
<comment type="caution">
    <text evidence="13">The sequence shown here is derived from an EMBL/GenBank/DDBJ whole genome shotgun (WGS) entry which is preliminary data.</text>
</comment>
<feature type="domain" description="Dihydroorotate dehydrogenase catalytic" evidence="12">
    <location>
        <begin position="51"/>
        <end position="341"/>
    </location>
</feature>
<evidence type="ECO:0000256" key="1">
    <source>
        <dbReference type="ARBA" id="ARBA00003125"/>
    </source>
</evidence>
<dbReference type="InterPro" id="IPR013785">
    <property type="entry name" value="Aldolase_TIM"/>
</dbReference>
<evidence type="ECO:0000256" key="11">
    <source>
        <dbReference type="HAMAP-Rule" id="MF_00225"/>
    </source>
</evidence>
<dbReference type="GO" id="GO:0044205">
    <property type="term" value="P:'de novo' UMP biosynthetic process"/>
    <property type="evidence" value="ECO:0007669"/>
    <property type="project" value="UniProtKB-UniRule"/>
</dbReference>
<dbReference type="PANTHER" id="PTHR48109">
    <property type="entry name" value="DIHYDROOROTATE DEHYDROGENASE (QUINONE), MITOCHONDRIAL-RELATED"/>
    <property type="match status" value="1"/>
</dbReference>
<proteinExistence type="inferred from homology"/>
<feature type="binding site" evidence="11">
    <location>
        <position position="177"/>
    </location>
    <ligand>
        <name>FMN</name>
        <dbReference type="ChEBI" id="CHEBI:58210"/>
    </ligand>
</feature>
<comment type="pathway">
    <text evidence="3 11">Pyrimidine metabolism; UMP biosynthesis via de novo pathway; orotate from (S)-dihydroorotate (quinone route): step 1/1.</text>
</comment>
<feature type="binding site" evidence="11">
    <location>
        <position position="90"/>
    </location>
    <ligand>
        <name>FMN</name>
        <dbReference type="ChEBI" id="CHEBI:58210"/>
    </ligand>
</feature>
<dbReference type="InterPro" id="IPR005720">
    <property type="entry name" value="Dihydroorotate_DH_cat"/>
</dbReference>
<dbReference type="RefSeq" id="WP_200311386.1">
    <property type="nucleotide sequence ID" value="NZ_JAENIM010000039.1"/>
</dbReference>
<dbReference type="NCBIfam" id="NF003646">
    <property type="entry name" value="PRK05286.1-4"/>
    <property type="match status" value="1"/>
</dbReference>
<feature type="binding site" evidence="11">
    <location>
        <position position="177"/>
    </location>
    <ligand>
        <name>substrate</name>
    </ligand>
</feature>
<keyword evidence="5 11" id="KW-0285">Flavoprotein</keyword>
<dbReference type="InterPro" id="IPR005719">
    <property type="entry name" value="Dihydroorotate_DH_2"/>
</dbReference>
<dbReference type="Pfam" id="PF01180">
    <property type="entry name" value="DHO_dh"/>
    <property type="match status" value="1"/>
</dbReference>
<evidence type="ECO:0000256" key="7">
    <source>
        <dbReference type="ARBA" id="ARBA00022975"/>
    </source>
</evidence>
<feature type="binding site" evidence="11">
    <location>
        <position position="144"/>
    </location>
    <ligand>
        <name>FMN</name>
        <dbReference type="ChEBI" id="CHEBI:58210"/>
    </ligand>
</feature>
<dbReference type="PIRSF" id="PIRSF000164">
    <property type="entry name" value="DHO_oxidase"/>
    <property type="match status" value="1"/>
</dbReference>
<organism evidence="13 14">
    <name type="scientific">Persicirhabdus sediminis</name>
    <dbReference type="NCBI Taxonomy" id="454144"/>
    <lineage>
        <taxon>Bacteria</taxon>
        <taxon>Pseudomonadati</taxon>
        <taxon>Verrucomicrobiota</taxon>
        <taxon>Verrucomicrobiia</taxon>
        <taxon>Verrucomicrobiales</taxon>
        <taxon>Verrucomicrobiaceae</taxon>
        <taxon>Persicirhabdus</taxon>
    </lineage>
</organism>
<keyword evidence="7 11" id="KW-0665">Pyrimidine biosynthesis</keyword>
<dbReference type="GO" id="GO:0005886">
    <property type="term" value="C:plasma membrane"/>
    <property type="evidence" value="ECO:0007669"/>
    <property type="project" value="UniProtKB-SubCell"/>
</dbReference>
<evidence type="ECO:0000313" key="14">
    <source>
        <dbReference type="Proteomes" id="UP000624703"/>
    </source>
</evidence>
<reference evidence="13" key="1">
    <citation type="submission" date="2021-01" db="EMBL/GenBank/DDBJ databases">
        <title>Modified the classification status of verrucomicrobia.</title>
        <authorList>
            <person name="Feng X."/>
        </authorList>
    </citation>
    <scope>NUCLEOTIDE SEQUENCE</scope>
    <source>
        <strain evidence="13">_KCTC 22039</strain>
    </source>
</reference>
<feature type="binding site" evidence="11">
    <location>
        <position position="222"/>
    </location>
    <ligand>
        <name>FMN</name>
        <dbReference type="ChEBI" id="CHEBI:58210"/>
    </ligand>
</feature>
<dbReference type="Gene3D" id="3.20.20.70">
    <property type="entry name" value="Aldolase class I"/>
    <property type="match status" value="1"/>
</dbReference>
<sequence>MTPGQYKFVRNQLFRFDAEDVHHFSLKWLRFLEEISLLGAVAGKAPKAEPVECMGLTFPNPVGLAAGLDKEGTTIDALGRLGFGFVEMGTITPRPQPGNPLPRLFRIIENEAIINRMGFNNVGIQQGVHNVEQSKSFTGIKGFNIGKNKDTPNDNAIDDYLICLREAWQVADYIAVNLSSPNTPGLRDLQAADSTAKLIATLKKEQAKLAKETGKYCPIALKVAPDLEPQHIEDLAKVFLDEGLDGLIATNTTISREAVKGKPHANEAGGLSGAPVTQKSTEVIKAFHSHLGEQIPIIGVGGIMSADDAKDKFAAGAKLVQLYTGFIYHGPPLVHDILKSLK</sequence>
<dbReference type="NCBIfam" id="NF003644">
    <property type="entry name" value="PRK05286.1-1"/>
    <property type="match status" value="1"/>
</dbReference>
<dbReference type="HAMAP" id="MF_00225">
    <property type="entry name" value="DHO_dh_type2"/>
    <property type="match status" value="1"/>
</dbReference>
<dbReference type="PROSITE" id="PS00912">
    <property type="entry name" value="DHODEHASE_2"/>
    <property type="match status" value="1"/>
</dbReference>
<dbReference type="GO" id="GO:0006207">
    <property type="term" value="P:'de novo' pyrimidine nucleobase biosynthetic process"/>
    <property type="evidence" value="ECO:0007669"/>
    <property type="project" value="UniProtKB-UniRule"/>
</dbReference>
<comment type="similarity">
    <text evidence="4 11">Belongs to the dihydroorotate dehydrogenase family. Type 2 subfamily.</text>
</comment>
<evidence type="ECO:0000256" key="2">
    <source>
        <dbReference type="ARBA" id="ARBA00004370"/>
    </source>
</evidence>
<protein>
    <recommendedName>
        <fullName evidence="11">Dihydroorotate dehydrogenase (quinone)</fullName>
        <ecNumber evidence="11">1.3.5.2</ecNumber>
    </recommendedName>
    <alternativeName>
        <fullName evidence="11">DHOdehase</fullName>
        <shortName evidence="11">DHOD</shortName>
        <shortName evidence="11">DHODase</shortName>
    </alternativeName>
    <alternativeName>
        <fullName evidence="11">Dihydroorotate oxidase</fullName>
    </alternativeName>
</protein>
<dbReference type="SUPFAM" id="SSF51395">
    <property type="entry name" value="FMN-linked oxidoreductases"/>
    <property type="match status" value="1"/>
</dbReference>
<feature type="active site" description="Nucleophile" evidence="11">
    <location>
        <position position="180"/>
    </location>
</feature>
<feature type="binding site" evidence="11">
    <location>
        <position position="273"/>
    </location>
    <ligand>
        <name>FMN</name>
        <dbReference type="ChEBI" id="CHEBI:58210"/>
    </ligand>
</feature>
<dbReference type="CDD" id="cd04738">
    <property type="entry name" value="DHOD_2_like"/>
    <property type="match status" value="1"/>
</dbReference>
<dbReference type="NCBIfam" id="NF003652">
    <property type="entry name" value="PRK05286.2-5"/>
    <property type="match status" value="1"/>
</dbReference>
<evidence type="ECO:0000256" key="6">
    <source>
        <dbReference type="ARBA" id="ARBA00022643"/>
    </source>
</evidence>
<evidence type="ECO:0000256" key="4">
    <source>
        <dbReference type="ARBA" id="ARBA00005359"/>
    </source>
</evidence>
<comment type="subunit">
    <text evidence="11">Monomer.</text>
</comment>
<evidence type="ECO:0000256" key="5">
    <source>
        <dbReference type="ARBA" id="ARBA00022630"/>
    </source>
</evidence>
<evidence type="ECO:0000313" key="13">
    <source>
        <dbReference type="EMBL" id="MBK1791378.1"/>
    </source>
</evidence>
<dbReference type="NCBIfam" id="TIGR01036">
    <property type="entry name" value="pyrD_sub2"/>
    <property type="match status" value="1"/>
</dbReference>
<dbReference type="NCBIfam" id="NF003645">
    <property type="entry name" value="PRK05286.1-2"/>
    <property type="match status" value="1"/>
</dbReference>
<keyword evidence="14" id="KW-1185">Reference proteome</keyword>
<evidence type="ECO:0000259" key="12">
    <source>
        <dbReference type="Pfam" id="PF01180"/>
    </source>
</evidence>
<dbReference type="InterPro" id="IPR012135">
    <property type="entry name" value="Dihydroorotate_DH_1_2"/>
</dbReference>
<keyword evidence="11" id="KW-1003">Cell membrane</keyword>
<feature type="binding site" evidence="11">
    <location>
        <position position="250"/>
    </location>
    <ligand>
        <name>FMN</name>
        <dbReference type="ChEBI" id="CHEBI:58210"/>
    </ligand>
</feature>
<dbReference type="InterPro" id="IPR050074">
    <property type="entry name" value="DHO_dehydrogenase"/>
</dbReference>
<keyword evidence="9 11" id="KW-0472">Membrane</keyword>
<feature type="binding site" evidence="11">
    <location>
        <begin position="66"/>
        <end position="70"/>
    </location>
    <ligand>
        <name>FMN</name>
        <dbReference type="ChEBI" id="CHEBI:58210"/>
    </ligand>
</feature>
<feature type="binding site" evidence="11">
    <location>
        <begin position="323"/>
        <end position="324"/>
    </location>
    <ligand>
        <name>FMN</name>
        <dbReference type="ChEBI" id="CHEBI:58210"/>
    </ligand>
</feature>
<comment type="cofactor">
    <cofactor evidence="11">
        <name>FMN</name>
        <dbReference type="ChEBI" id="CHEBI:58210"/>
    </cofactor>
    <text evidence="11">Binds 1 FMN per subunit.</text>
</comment>
<feature type="binding site" evidence="11">
    <location>
        <begin position="251"/>
        <end position="252"/>
    </location>
    <ligand>
        <name>substrate</name>
    </ligand>
</feature>
<evidence type="ECO:0000256" key="3">
    <source>
        <dbReference type="ARBA" id="ARBA00005161"/>
    </source>
</evidence>
<dbReference type="GO" id="GO:0005737">
    <property type="term" value="C:cytoplasm"/>
    <property type="evidence" value="ECO:0007669"/>
    <property type="project" value="InterPro"/>
</dbReference>
<gene>
    <name evidence="11" type="primary">pyrD</name>
    <name evidence="13" type="ORF">JIN82_09470</name>
</gene>
<evidence type="ECO:0000256" key="9">
    <source>
        <dbReference type="ARBA" id="ARBA00023136"/>
    </source>
</evidence>
<comment type="catalytic activity">
    <reaction evidence="10 11">
        <text>(S)-dihydroorotate + a quinone = orotate + a quinol</text>
        <dbReference type="Rhea" id="RHEA:30187"/>
        <dbReference type="ChEBI" id="CHEBI:24646"/>
        <dbReference type="ChEBI" id="CHEBI:30839"/>
        <dbReference type="ChEBI" id="CHEBI:30864"/>
        <dbReference type="ChEBI" id="CHEBI:132124"/>
        <dbReference type="EC" id="1.3.5.2"/>
    </reaction>
</comment>
<evidence type="ECO:0000256" key="8">
    <source>
        <dbReference type="ARBA" id="ARBA00023002"/>
    </source>
</evidence>
<feature type="binding site" evidence="11">
    <location>
        <begin position="115"/>
        <end position="119"/>
    </location>
    <ligand>
        <name>substrate</name>
    </ligand>
</feature>
<feature type="binding site" evidence="11">
    <location>
        <position position="302"/>
    </location>
    <ligand>
        <name>FMN</name>
        <dbReference type="ChEBI" id="CHEBI:58210"/>
    </ligand>
</feature>
<dbReference type="AlphaFoldDB" id="A0A8J7MEU7"/>
<accession>A0A8J7MEU7</accession>
<keyword evidence="8 11" id="KW-0560">Oxidoreductase</keyword>
<dbReference type="PROSITE" id="PS00911">
    <property type="entry name" value="DHODEHASE_1"/>
    <property type="match status" value="1"/>
</dbReference>
<dbReference type="PANTHER" id="PTHR48109:SF4">
    <property type="entry name" value="DIHYDROOROTATE DEHYDROGENASE (QUINONE), MITOCHONDRIAL"/>
    <property type="match status" value="1"/>
</dbReference>
<dbReference type="UniPathway" id="UPA00070">
    <property type="reaction ID" value="UER00946"/>
</dbReference>
<evidence type="ECO:0000256" key="10">
    <source>
        <dbReference type="ARBA" id="ARBA00048639"/>
    </source>
</evidence>
<dbReference type="EMBL" id="JAENIM010000039">
    <property type="protein sequence ID" value="MBK1791378.1"/>
    <property type="molecule type" value="Genomic_DNA"/>
</dbReference>
<comment type="subcellular location">
    <subcellularLocation>
        <location evidence="11">Cell membrane</location>
        <topology evidence="11">Peripheral membrane protein</topology>
    </subcellularLocation>
    <subcellularLocation>
        <location evidence="2">Membrane</location>
    </subcellularLocation>
</comment>
<name>A0A8J7MEU7_9BACT</name>
<dbReference type="InterPro" id="IPR001295">
    <property type="entry name" value="Dihydroorotate_DH_CS"/>
</dbReference>
<dbReference type="EC" id="1.3.5.2" evidence="11"/>
<keyword evidence="6 11" id="KW-0288">FMN</keyword>
<feature type="binding site" evidence="11">
    <location>
        <position position="70"/>
    </location>
    <ligand>
        <name>substrate</name>
    </ligand>
</feature>